<evidence type="ECO:0000256" key="2">
    <source>
        <dbReference type="ARBA" id="ARBA00001946"/>
    </source>
</evidence>
<gene>
    <name evidence="9" type="ORF">NBR_LOCUS21249</name>
</gene>
<sequence>MNRIRVSNPTRLPGDVYETLVRFRLATRKFEERDLEAEEMDLFRSEVSRHRTKREKMRAMIAVRKNSAETIATDATDENGEPREDESGDAIQGQSVPCPQSLDVEEAEEPDEKEAPVEVHDQEQRICFEDFFVKLKDFDEQDFKKKIGELDADRFVYSFDDANNFNSGYKPDMVCASCESTGHWADVCPLMKIPTVEAISHEKADYEWLELAEIVWRNFERSRITSDRIDAVGEFVEKMRSHLHQSLNTAIRLNIFGSLNSGFGVAKSDVDICFRFQSVGQPEGVDGVRIVEQIADCLQQMKGVEKVYAITGAKVPIVKFVCPRLGIDGDISYYNVLALSNTELLKTYCAWDKRVAPLGVWIKRDFRSADTQPEIIENCDVYFHKDVIEGWSKNKQTLGELFIGFLDYYARFDFGTQVVQIRRKKPLLKIEKEWNRSLCIEDPFDLRHNLGSGITKKMFVFIVRNIHNSRKRFMLSECRKAFLEGHCLAFEKQMPPSLCDDYASYVIVLVVDAGATRLPDGFGTIRSTVSHMPLYRTLRRFMPKLEDILGGHRGEYENTL</sequence>
<accession>A0A0N4YVH6</accession>
<dbReference type="GO" id="GO:0003676">
    <property type="term" value="F:nucleic acid binding"/>
    <property type="evidence" value="ECO:0007669"/>
    <property type="project" value="InterPro"/>
</dbReference>
<organism evidence="11">
    <name type="scientific">Nippostrongylus brasiliensis</name>
    <name type="common">Rat hookworm</name>
    <dbReference type="NCBI Taxonomy" id="27835"/>
    <lineage>
        <taxon>Eukaryota</taxon>
        <taxon>Metazoa</taxon>
        <taxon>Ecdysozoa</taxon>
        <taxon>Nematoda</taxon>
        <taxon>Chromadorea</taxon>
        <taxon>Rhabditida</taxon>
        <taxon>Rhabditina</taxon>
        <taxon>Rhabditomorpha</taxon>
        <taxon>Strongyloidea</taxon>
        <taxon>Heligmosomidae</taxon>
        <taxon>Nippostrongylus</taxon>
    </lineage>
</organism>
<evidence type="ECO:0000313" key="10">
    <source>
        <dbReference type="Proteomes" id="UP000271162"/>
    </source>
</evidence>
<evidence type="ECO:0000256" key="1">
    <source>
        <dbReference type="ARBA" id="ARBA00001936"/>
    </source>
</evidence>
<evidence type="ECO:0000313" key="11">
    <source>
        <dbReference type="WBParaSite" id="NBR_0002124801-mRNA-1"/>
    </source>
</evidence>
<dbReference type="InterPro" id="IPR054708">
    <property type="entry name" value="MTPAP-like_central"/>
</dbReference>
<feature type="domain" description="PAP-associated" evidence="7">
    <location>
        <begin position="397"/>
        <end position="448"/>
    </location>
</feature>
<keyword evidence="3" id="KW-0808">Transferase</keyword>
<keyword evidence="4" id="KW-0479">Metal-binding</keyword>
<comment type="cofactor">
    <cofactor evidence="1">
        <name>Mn(2+)</name>
        <dbReference type="ChEBI" id="CHEBI:29035"/>
    </cofactor>
</comment>
<evidence type="ECO:0000313" key="9">
    <source>
        <dbReference type="EMBL" id="VDL84995.1"/>
    </source>
</evidence>
<feature type="domain" description="Poly(A) RNA polymerase mitochondrial-like central palm" evidence="8">
    <location>
        <begin position="213"/>
        <end position="349"/>
    </location>
</feature>
<dbReference type="Pfam" id="PF22600">
    <property type="entry name" value="MTPAP-like_central"/>
    <property type="match status" value="1"/>
</dbReference>
<dbReference type="AlphaFoldDB" id="A0A0N4YVH6"/>
<comment type="cofactor">
    <cofactor evidence="2">
        <name>Mg(2+)</name>
        <dbReference type="ChEBI" id="CHEBI:18420"/>
    </cofactor>
</comment>
<dbReference type="CDD" id="cd05402">
    <property type="entry name" value="NT_PAP_TUTase"/>
    <property type="match status" value="1"/>
</dbReference>
<evidence type="ECO:0000256" key="3">
    <source>
        <dbReference type="ARBA" id="ARBA00022679"/>
    </source>
</evidence>
<dbReference type="GO" id="GO:0008270">
    <property type="term" value="F:zinc ion binding"/>
    <property type="evidence" value="ECO:0007669"/>
    <property type="project" value="InterPro"/>
</dbReference>
<dbReference type="InterPro" id="IPR002058">
    <property type="entry name" value="PAP_assoc"/>
</dbReference>
<dbReference type="PANTHER" id="PTHR12271:SF66">
    <property type="entry name" value="TERMINAL URIDYLYLTRANSFERASE TAILOR"/>
    <property type="match status" value="1"/>
</dbReference>
<dbReference type="Pfam" id="PF03828">
    <property type="entry name" value="PAP_assoc"/>
    <property type="match status" value="1"/>
</dbReference>
<evidence type="ECO:0000256" key="6">
    <source>
        <dbReference type="SAM" id="MobiDB-lite"/>
    </source>
</evidence>
<dbReference type="Proteomes" id="UP000271162">
    <property type="component" value="Unassembled WGS sequence"/>
</dbReference>
<dbReference type="PANTHER" id="PTHR12271">
    <property type="entry name" value="POLY A POLYMERASE CID PAP -RELATED"/>
    <property type="match status" value="1"/>
</dbReference>
<evidence type="ECO:0000259" key="8">
    <source>
        <dbReference type="Pfam" id="PF22600"/>
    </source>
</evidence>
<reference evidence="11" key="1">
    <citation type="submission" date="2017-02" db="UniProtKB">
        <authorList>
            <consortium name="WormBaseParasite"/>
        </authorList>
    </citation>
    <scope>IDENTIFICATION</scope>
</reference>
<dbReference type="SUPFAM" id="SSF57756">
    <property type="entry name" value="Retrovirus zinc finger-like domains"/>
    <property type="match status" value="1"/>
</dbReference>
<keyword evidence="10" id="KW-1185">Reference proteome</keyword>
<keyword evidence="5" id="KW-0460">Magnesium</keyword>
<name>A0A0N4YVH6_NIPBR</name>
<dbReference type="GO" id="GO:0050265">
    <property type="term" value="F:RNA uridylyltransferase activity"/>
    <property type="evidence" value="ECO:0007669"/>
    <property type="project" value="TreeGrafter"/>
</dbReference>
<feature type="compositionally biased region" description="Acidic residues" evidence="6">
    <location>
        <begin position="75"/>
        <end position="88"/>
    </location>
</feature>
<evidence type="ECO:0000259" key="7">
    <source>
        <dbReference type="Pfam" id="PF03828"/>
    </source>
</evidence>
<dbReference type="GO" id="GO:0031123">
    <property type="term" value="P:RNA 3'-end processing"/>
    <property type="evidence" value="ECO:0007669"/>
    <property type="project" value="TreeGrafter"/>
</dbReference>
<dbReference type="GO" id="GO:1990817">
    <property type="term" value="F:poly(A) RNA polymerase activity"/>
    <property type="evidence" value="ECO:0007669"/>
    <property type="project" value="UniProtKB-ARBA"/>
</dbReference>
<dbReference type="SUPFAM" id="SSF81631">
    <property type="entry name" value="PAP/OAS1 substrate-binding domain"/>
    <property type="match status" value="1"/>
</dbReference>
<feature type="region of interest" description="Disordered" evidence="6">
    <location>
        <begin position="67"/>
        <end position="97"/>
    </location>
</feature>
<reference evidence="9 10" key="2">
    <citation type="submission" date="2018-11" db="EMBL/GenBank/DDBJ databases">
        <authorList>
            <consortium name="Pathogen Informatics"/>
        </authorList>
    </citation>
    <scope>NUCLEOTIDE SEQUENCE [LARGE SCALE GENOMIC DNA]</scope>
</reference>
<evidence type="ECO:0000256" key="4">
    <source>
        <dbReference type="ARBA" id="ARBA00022723"/>
    </source>
</evidence>
<dbReference type="SUPFAM" id="SSF81301">
    <property type="entry name" value="Nucleotidyltransferase"/>
    <property type="match status" value="1"/>
</dbReference>
<dbReference type="WBParaSite" id="NBR_0002124801-mRNA-1">
    <property type="protein sequence ID" value="NBR_0002124801-mRNA-1"/>
    <property type="gene ID" value="NBR_0002124801"/>
</dbReference>
<dbReference type="InterPro" id="IPR043519">
    <property type="entry name" value="NT_sf"/>
</dbReference>
<dbReference type="EMBL" id="UYSL01026090">
    <property type="protein sequence ID" value="VDL84995.1"/>
    <property type="molecule type" value="Genomic_DNA"/>
</dbReference>
<dbReference type="Gene3D" id="3.30.460.10">
    <property type="entry name" value="Beta Polymerase, domain 2"/>
    <property type="match status" value="1"/>
</dbReference>
<dbReference type="STRING" id="27835.A0A0N4YVH6"/>
<dbReference type="Gene3D" id="1.10.1410.10">
    <property type="match status" value="2"/>
</dbReference>
<dbReference type="InterPro" id="IPR036875">
    <property type="entry name" value="Znf_CCHC_sf"/>
</dbReference>
<proteinExistence type="predicted"/>
<protein>
    <submittedName>
        <fullName evidence="11">PAP-associated domain-containing protein</fullName>
    </submittedName>
</protein>
<evidence type="ECO:0000256" key="5">
    <source>
        <dbReference type="ARBA" id="ARBA00022842"/>
    </source>
</evidence>